<feature type="transmembrane region" description="Helical" evidence="5">
    <location>
        <begin position="628"/>
        <end position="647"/>
    </location>
</feature>
<name>A0A087AMB8_9BIFI</name>
<dbReference type="Proteomes" id="UP000029046">
    <property type="component" value="Unassembled WGS sequence"/>
</dbReference>
<dbReference type="InterPro" id="IPR013525">
    <property type="entry name" value="ABC2_TM"/>
</dbReference>
<feature type="transmembrane region" description="Helical" evidence="5">
    <location>
        <begin position="564"/>
        <end position="589"/>
    </location>
</feature>
<dbReference type="Gene3D" id="3.40.1710.10">
    <property type="entry name" value="abc type-2 transporter like domain"/>
    <property type="match status" value="1"/>
</dbReference>
<evidence type="ECO:0000313" key="8">
    <source>
        <dbReference type="Proteomes" id="UP000029046"/>
    </source>
</evidence>
<protein>
    <submittedName>
        <fullName evidence="7">Putative membrane protein</fullName>
    </submittedName>
</protein>
<evidence type="ECO:0000256" key="2">
    <source>
        <dbReference type="ARBA" id="ARBA00022692"/>
    </source>
</evidence>
<feature type="transmembrane region" description="Helical" evidence="5">
    <location>
        <begin position="686"/>
        <end position="703"/>
    </location>
</feature>
<feature type="transmembrane region" description="Helical" evidence="5">
    <location>
        <begin position="20"/>
        <end position="40"/>
    </location>
</feature>
<proteinExistence type="predicted"/>
<feature type="domain" description="ABC-2 type transporter transmembrane" evidence="6">
    <location>
        <begin position="495"/>
        <end position="701"/>
    </location>
</feature>
<feature type="domain" description="ABC-2 type transporter transmembrane" evidence="6">
    <location>
        <begin position="27"/>
        <end position="165"/>
    </location>
</feature>
<evidence type="ECO:0000256" key="4">
    <source>
        <dbReference type="ARBA" id="ARBA00023136"/>
    </source>
</evidence>
<dbReference type="InterPro" id="IPR017500">
    <property type="entry name" value="Phage_infect_YhgE_N"/>
</dbReference>
<dbReference type="GO" id="GO:0016020">
    <property type="term" value="C:membrane"/>
    <property type="evidence" value="ECO:0007669"/>
    <property type="project" value="UniProtKB-SubCell"/>
</dbReference>
<sequence>MRDIWHLFVDDVRRLTGNVVSVIIVIGLVAIPSLFAWFNIAASWDPFGNMGAMRFAVANDDEGYQSDLIPVRVSIGAEVVDQLRADSQLDWTFTTRQDAIEGTKSGEYYAALVIPKDFSATMMTFFTEDAHHAVIEYYSNEKKNAVAPNLTGAGADEVAAQVNEMFAETLTGTALDIAAALVRQLDRPEARNAMDDFQANIADFAAQLNDTADSLATYRALTDTAQSLLESSSALVGQTATAIDDDAEPLGDARQAVRDTADALSAAAGTVTDALSASADGFTGVRDDLDTVFDDAQGNATATADALRQQSSAVSDQAALYRQLHDTLLGLPGAADNPDLTAAADALQRTADQLDTLATALTTAADTVTRDADAALGQREQIRTLIDQAVASVTDVSDGFAADIAPQVDQLTAAVRDASSVLDQDTQRLDSTVSTLDGAAADAGATVADIRTMLDDTAAHLREAGAGLTTFHDDLADALTSGDADAVRSLLAGDASSLASALAAPVELDRKAVFPVANFGSGMAPYYTFIPLWTASILIALAVRTSLADEQRRRFRRLRPHQVFLGRFGVFALISLLQSTVSCAGSLLFLRVQAVHPLLFMLSGWVGGLVFAFFIYTMVVSFGNIGKAIGMLMLVFQVSGSAGSYPLQVLPGFMQRLSPFLPITHAINAMRAAIAGIYQNDYWMELGKLLLFVPPLLLLGLLLRKPLVGLNRRFGEQLERTKLIG</sequence>
<evidence type="ECO:0000259" key="6">
    <source>
        <dbReference type="Pfam" id="PF12698"/>
    </source>
</evidence>
<dbReference type="PANTHER" id="PTHR43077:SF10">
    <property type="entry name" value="TRANSPORT PERMEASE PROTEIN"/>
    <property type="match status" value="1"/>
</dbReference>
<evidence type="ECO:0000256" key="1">
    <source>
        <dbReference type="ARBA" id="ARBA00004141"/>
    </source>
</evidence>
<evidence type="ECO:0000256" key="5">
    <source>
        <dbReference type="SAM" id="Phobius"/>
    </source>
</evidence>
<dbReference type="InterPro" id="IPR017501">
    <property type="entry name" value="Phage_infect_YhgE_C"/>
</dbReference>
<keyword evidence="8" id="KW-1185">Reference proteome</keyword>
<evidence type="ECO:0000256" key="3">
    <source>
        <dbReference type="ARBA" id="ARBA00022989"/>
    </source>
</evidence>
<feature type="transmembrane region" description="Helical" evidence="5">
    <location>
        <begin position="524"/>
        <end position="543"/>
    </location>
</feature>
<dbReference type="OrthoDB" id="9811483at2"/>
<reference evidence="7 8" key="1">
    <citation type="submission" date="2014-03" db="EMBL/GenBank/DDBJ databases">
        <title>Genomics of Bifidobacteria.</title>
        <authorList>
            <person name="Ventura M."/>
            <person name="Milani C."/>
            <person name="Lugli G.A."/>
        </authorList>
    </citation>
    <scope>NUCLEOTIDE SEQUENCE [LARGE SCALE GENOMIC DNA]</scope>
    <source>
        <strain evidence="7 8">LMG 11586</strain>
    </source>
</reference>
<keyword evidence="2 5" id="KW-0812">Transmembrane</keyword>
<dbReference type="InterPro" id="IPR051328">
    <property type="entry name" value="T7SS_ABC-Transporter"/>
</dbReference>
<accession>A0A087AMB8</accession>
<dbReference type="NCBIfam" id="TIGR03061">
    <property type="entry name" value="pip_yhgE_Nterm"/>
    <property type="match status" value="1"/>
</dbReference>
<dbReference type="eggNOG" id="COG1511">
    <property type="taxonomic scope" value="Bacteria"/>
</dbReference>
<keyword evidence="4 5" id="KW-0472">Membrane</keyword>
<comment type="subcellular location">
    <subcellularLocation>
        <location evidence="1">Membrane</location>
        <topology evidence="1">Multi-pass membrane protein</topology>
    </subcellularLocation>
</comment>
<dbReference type="AlphaFoldDB" id="A0A087AMB8"/>
<dbReference type="NCBIfam" id="TIGR03062">
    <property type="entry name" value="pip_yhgE_Cterm"/>
    <property type="match status" value="1"/>
</dbReference>
<dbReference type="Pfam" id="PF12698">
    <property type="entry name" value="ABC2_membrane_3"/>
    <property type="match status" value="2"/>
</dbReference>
<evidence type="ECO:0000313" key="7">
    <source>
        <dbReference type="EMBL" id="KFI59918.1"/>
    </source>
</evidence>
<feature type="transmembrane region" description="Helical" evidence="5">
    <location>
        <begin position="595"/>
        <end position="616"/>
    </location>
</feature>
<dbReference type="RefSeq" id="WP_033507317.1">
    <property type="nucleotide sequence ID" value="NZ_JGYX01000007.1"/>
</dbReference>
<dbReference type="PANTHER" id="PTHR43077">
    <property type="entry name" value="TRANSPORT PERMEASE YVFS-RELATED"/>
    <property type="match status" value="1"/>
</dbReference>
<dbReference type="GO" id="GO:0140359">
    <property type="term" value="F:ABC-type transporter activity"/>
    <property type="evidence" value="ECO:0007669"/>
    <property type="project" value="InterPro"/>
</dbReference>
<organism evidence="7 8">
    <name type="scientific">Bifidobacterium pullorum subsp. gallinarum</name>
    <dbReference type="NCBI Taxonomy" id="78344"/>
    <lineage>
        <taxon>Bacteria</taxon>
        <taxon>Bacillati</taxon>
        <taxon>Actinomycetota</taxon>
        <taxon>Actinomycetes</taxon>
        <taxon>Bifidobacteriales</taxon>
        <taxon>Bifidobacteriaceae</taxon>
        <taxon>Bifidobacterium</taxon>
    </lineage>
</organism>
<dbReference type="EMBL" id="JGYX01000007">
    <property type="protein sequence ID" value="KFI59918.1"/>
    <property type="molecule type" value="Genomic_DNA"/>
</dbReference>
<comment type="caution">
    <text evidence="7">The sequence shown here is derived from an EMBL/GenBank/DDBJ whole genome shotgun (WGS) entry which is preliminary data.</text>
</comment>
<gene>
    <name evidence="7" type="ORF">BIGA_1588</name>
</gene>
<keyword evidence="3 5" id="KW-1133">Transmembrane helix</keyword>